<evidence type="ECO:0000313" key="8">
    <source>
        <dbReference type="EMBL" id="QLY40765.1"/>
    </source>
</evidence>
<dbReference type="GO" id="GO:0012505">
    <property type="term" value="C:endomembrane system"/>
    <property type="evidence" value="ECO:0007669"/>
    <property type="project" value="UniProtKB-SubCell"/>
</dbReference>
<keyword evidence="2" id="KW-0813">Transport</keyword>
<dbReference type="EMBL" id="CP051151">
    <property type="protein sequence ID" value="QLY40765.1"/>
    <property type="molecule type" value="Genomic_DNA"/>
</dbReference>
<feature type="transmembrane region" description="Helical" evidence="7">
    <location>
        <begin position="78"/>
        <end position="98"/>
    </location>
</feature>
<accession>A0A7L6N715</accession>
<keyword evidence="9" id="KW-1185">Reference proteome</keyword>
<dbReference type="NCBIfam" id="NF009070">
    <property type="entry name" value="PRK12405.1"/>
    <property type="match status" value="1"/>
</dbReference>
<evidence type="ECO:0000313" key="9">
    <source>
        <dbReference type="Proteomes" id="UP000512167"/>
    </source>
</evidence>
<name>A0A7L6N715_9MOLU</name>
<gene>
    <name evidence="8" type="primary">rsxE</name>
    <name evidence="8" type="ORF">HF295_07830</name>
</gene>
<dbReference type="Proteomes" id="UP000512167">
    <property type="component" value="Chromosome"/>
</dbReference>
<evidence type="ECO:0000256" key="5">
    <source>
        <dbReference type="ARBA" id="ARBA00022989"/>
    </source>
</evidence>
<dbReference type="AlphaFoldDB" id="A0A7L6N715"/>
<evidence type="ECO:0000256" key="3">
    <source>
        <dbReference type="ARBA" id="ARBA00022692"/>
    </source>
</evidence>
<dbReference type="PIRSF" id="PIRSF006102">
    <property type="entry name" value="NQR_DE"/>
    <property type="match status" value="1"/>
</dbReference>
<keyword evidence="5 7" id="KW-1133">Transmembrane helix</keyword>
<keyword evidence="4" id="KW-1278">Translocase</keyword>
<protein>
    <submittedName>
        <fullName evidence="8">Electron transport complex subunit RsxE</fullName>
    </submittedName>
</protein>
<dbReference type="GO" id="GO:0005886">
    <property type="term" value="C:plasma membrane"/>
    <property type="evidence" value="ECO:0007669"/>
    <property type="project" value="TreeGrafter"/>
</dbReference>
<dbReference type="PANTHER" id="PTHR30586">
    <property type="entry name" value="ELECTRON TRANSPORT COMPLEX PROTEIN RNFE"/>
    <property type="match status" value="1"/>
</dbReference>
<feature type="transmembrane region" description="Helical" evidence="7">
    <location>
        <begin position="45"/>
        <end position="66"/>
    </location>
</feature>
<proteinExistence type="predicted"/>
<dbReference type="KEGG" id="tbk:HF295_07830"/>
<dbReference type="RefSeq" id="WP_312031613.1">
    <property type="nucleotide sequence ID" value="NZ_CP051151.1"/>
</dbReference>
<dbReference type="InterPro" id="IPR003667">
    <property type="entry name" value="NqrDE/RnfAE"/>
</dbReference>
<keyword evidence="3 7" id="KW-0812">Transmembrane</keyword>
<evidence type="ECO:0000256" key="1">
    <source>
        <dbReference type="ARBA" id="ARBA00004127"/>
    </source>
</evidence>
<feature type="transmembrane region" description="Helical" evidence="7">
    <location>
        <begin position="142"/>
        <end position="165"/>
    </location>
</feature>
<evidence type="ECO:0000256" key="7">
    <source>
        <dbReference type="SAM" id="Phobius"/>
    </source>
</evidence>
<evidence type="ECO:0000256" key="2">
    <source>
        <dbReference type="ARBA" id="ARBA00022448"/>
    </source>
</evidence>
<sequence>MRLIRVKYTKWYNILKDGISRNNPIVVAVLGICSALAVTNKVENAIAMGLGVTFVIMASSLTISLIRNIIPQKVRMVTYMVIISTYVISVQAVLQAFFMPIADALGAYVGLIITNCIVMGRQEAYAVKNPVKYSIVDGFASGMGYTFVLVVVAAIREILAFGTLLNVQIMSVTWERWVVMAMAPGGFFVLGLLIWGMRELIKYYEGQEQTS</sequence>
<evidence type="ECO:0000256" key="4">
    <source>
        <dbReference type="ARBA" id="ARBA00022967"/>
    </source>
</evidence>
<comment type="subcellular location">
    <subcellularLocation>
        <location evidence="1">Endomembrane system</location>
        <topology evidence="1">Multi-pass membrane protein</topology>
    </subcellularLocation>
</comment>
<reference evidence="8 9" key="1">
    <citation type="submission" date="2020-04" db="EMBL/GenBank/DDBJ databases">
        <authorList>
            <person name="Zheng R.K."/>
            <person name="Sun C.M."/>
        </authorList>
    </citation>
    <scope>NUCLEOTIDE SEQUENCE [LARGE SCALE GENOMIC DNA]</scope>
    <source>
        <strain evidence="9">zrk29</strain>
    </source>
</reference>
<dbReference type="Pfam" id="PF02508">
    <property type="entry name" value="Rnf-Nqr"/>
    <property type="match status" value="1"/>
</dbReference>
<feature type="transmembrane region" description="Helical" evidence="7">
    <location>
        <begin position="177"/>
        <end position="195"/>
    </location>
</feature>
<evidence type="ECO:0000256" key="6">
    <source>
        <dbReference type="ARBA" id="ARBA00023136"/>
    </source>
</evidence>
<feature type="transmembrane region" description="Helical" evidence="7">
    <location>
        <begin position="21"/>
        <end position="39"/>
    </location>
</feature>
<keyword evidence="6 7" id="KW-0472">Membrane</keyword>
<dbReference type="PANTHER" id="PTHR30586:SF1">
    <property type="entry name" value="NA(+)-TRANSLOCATING NADH-QUINONE REDUCTASE SUBUNIT D"/>
    <property type="match status" value="1"/>
</dbReference>
<organism evidence="8 9">
    <name type="scientific">Hujiaoplasma nucleasis</name>
    <dbReference type="NCBI Taxonomy" id="2725268"/>
    <lineage>
        <taxon>Bacteria</taxon>
        <taxon>Bacillati</taxon>
        <taxon>Mycoplasmatota</taxon>
        <taxon>Mollicutes</taxon>
        <taxon>Candidatus Izemoplasmatales</taxon>
        <taxon>Hujiaoplasmataceae</taxon>
        <taxon>Hujiaoplasma</taxon>
    </lineage>
</organism>
<feature type="transmembrane region" description="Helical" evidence="7">
    <location>
        <begin position="104"/>
        <end position="121"/>
    </location>
</feature>